<dbReference type="EMBL" id="OX459118">
    <property type="protein sequence ID" value="CAI9091887.1"/>
    <property type="molecule type" value="Genomic_DNA"/>
</dbReference>
<name>A0AAV1CAN1_OLDCO</name>
<dbReference type="PANTHER" id="PTHR31672:SF13">
    <property type="entry name" value="F-BOX PROTEIN CPR30-LIKE"/>
    <property type="match status" value="1"/>
</dbReference>
<feature type="domain" description="F-box" evidence="1">
    <location>
        <begin position="32"/>
        <end position="82"/>
    </location>
</feature>
<dbReference type="InterPro" id="IPR036047">
    <property type="entry name" value="F-box-like_dom_sf"/>
</dbReference>
<dbReference type="SUPFAM" id="SSF81383">
    <property type="entry name" value="F-box domain"/>
    <property type="match status" value="1"/>
</dbReference>
<dbReference type="PANTHER" id="PTHR31672">
    <property type="entry name" value="BNACNNG10540D PROTEIN"/>
    <property type="match status" value="1"/>
</dbReference>
<dbReference type="Pfam" id="PF08268">
    <property type="entry name" value="FBA_3"/>
    <property type="match status" value="1"/>
</dbReference>
<dbReference type="NCBIfam" id="TIGR01640">
    <property type="entry name" value="F_box_assoc_1"/>
    <property type="match status" value="1"/>
</dbReference>
<dbReference type="InterPro" id="IPR001810">
    <property type="entry name" value="F-box_dom"/>
</dbReference>
<dbReference type="InterPro" id="IPR050796">
    <property type="entry name" value="SCF_F-box_component"/>
</dbReference>
<dbReference type="InterPro" id="IPR013187">
    <property type="entry name" value="F-box-assoc_dom_typ3"/>
</dbReference>
<evidence type="ECO:0000259" key="1">
    <source>
        <dbReference type="PROSITE" id="PS50181"/>
    </source>
</evidence>
<gene>
    <name evidence="2" type="ORF">OLC1_LOCUS3695</name>
</gene>
<keyword evidence="3" id="KW-1185">Reference proteome</keyword>
<proteinExistence type="predicted"/>
<accession>A0AAV1CAN1</accession>
<evidence type="ECO:0000313" key="2">
    <source>
        <dbReference type="EMBL" id="CAI9091887.1"/>
    </source>
</evidence>
<sequence>MMITLQMGSDEWKLTKKRKCNQAEDDEEKQPTNYLDSLPQELAVDIISRLPIKSLIQSRFVCKFWQNLSYDPHLVSLHLSKVLSSNFHYFIFHCDVPIKNQLYFVEFFNEKDDDGSTKLEKVRKFDTPFSSSMPEFNVIGSCNGILCLENSLFEEGLYLYNPFTQDYSELPKSTVYQDQFVMYGFGFHPVTNEHKLVRIAYYPTTFDVNIVAPSRRFALSRDMKSDVQIFTLGSNRWRSIGRAPFVFQKGSNPVLLNGRLHWTTCYGVHHGRPANRLIVSFDLADETFREVPGPELNHRISRLNYHLAVLGEYLCVAVPLHRVPGTLDLWIMREYNRKESWVKEITVGGYTPTLRTQEIQRSYGIWSRGKMVRVLCLLRDGEILLEYKGGSLVSYNPGTGMFLDITFPGLPLPSKTIIHVGTLNRVASPSQIQIIP</sequence>
<dbReference type="InterPro" id="IPR017451">
    <property type="entry name" value="F-box-assoc_interact_dom"/>
</dbReference>
<organism evidence="2 3">
    <name type="scientific">Oldenlandia corymbosa var. corymbosa</name>
    <dbReference type="NCBI Taxonomy" id="529605"/>
    <lineage>
        <taxon>Eukaryota</taxon>
        <taxon>Viridiplantae</taxon>
        <taxon>Streptophyta</taxon>
        <taxon>Embryophyta</taxon>
        <taxon>Tracheophyta</taxon>
        <taxon>Spermatophyta</taxon>
        <taxon>Magnoliopsida</taxon>
        <taxon>eudicotyledons</taxon>
        <taxon>Gunneridae</taxon>
        <taxon>Pentapetalae</taxon>
        <taxon>asterids</taxon>
        <taxon>lamiids</taxon>
        <taxon>Gentianales</taxon>
        <taxon>Rubiaceae</taxon>
        <taxon>Rubioideae</taxon>
        <taxon>Spermacoceae</taxon>
        <taxon>Hedyotis-Oldenlandia complex</taxon>
        <taxon>Oldenlandia</taxon>
    </lineage>
</organism>
<dbReference type="Gene3D" id="1.20.1280.50">
    <property type="match status" value="1"/>
</dbReference>
<dbReference type="PROSITE" id="PS50181">
    <property type="entry name" value="FBOX"/>
    <property type="match status" value="1"/>
</dbReference>
<dbReference type="Pfam" id="PF12937">
    <property type="entry name" value="F-box-like"/>
    <property type="match status" value="1"/>
</dbReference>
<dbReference type="AlphaFoldDB" id="A0AAV1CAN1"/>
<dbReference type="CDD" id="cd22157">
    <property type="entry name" value="F-box_AtFBW1-like"/>
    <property type="match status" value="1"/>
</dbReference>
<reference evidence="2" key="1">
    <citation type="submission" date="2023-03" db="EMBL/GenBank/DDBJ databases">
        <authorList>
            <person name="Julca I."/>
        </authorList>
    </citation>
    <scope>NUCLEOTIDE SEQUENCE</scope>
</reference>
<protein>
    <submittedName>
        <fullName evidence="2">OLC1v1026995C5</fullName>
    </submittedName>
</protein>
<dbReference type="Proteomes" id="UP001161247">
    <property type="component" value="Chromosome 1"/>
</dbReference>
<dbReference type="SMART" id="SM00256">
    <property type="entry name" value="FBOX"/>
    <property type="match status" value="1"/>
</dbReference>
<evidence type="ECO:0000313" key="3">
    <source>
        <dbReference type="Proteomes" id="UP001161247"/>
    </source>
</evidence>